<dbReference type="PROSITE" id="PS51257">
    <property type="entry name" value="PROKAR_LIPOPROTEIN"/>
    <property type="match status" value="1"/>
</dbReference>
<reference evidence="1" key="1">
    <citation type="submission" date="2023-07" db="EMBL/GenBank/DDBJ databases">
        <authorList>
            <person name="Kim M."/>
        </authorList>
    </citation>
    <scope>NUCLEOTIDE SEQUENCE</scope>
    <source>
        <strain evidence="1">BIUV-7</strain>
    </source>
</reference>
<evidence type="ECO:0008006" key="3">
    <source>
        <dbReference type="Google" id="ProtNLM"/>
    </source>
</evidence>
<comment type="caution">
    <text evidence="1">The sequence shown here is derived from an EMBL/GenBank/DDBJ whole genome shotgun (WGS) entry which is preliminary data.</text>
</comment>
<accession>A0ABT8YDT5</accession>
<dbReference type="RefSeq" id="WP_303546144.1">
    <property type="nucleotide sequence ID" value="NZ_JAUOTP010000011.1"/>
</dbReference>
<proteinExistence type="predicted"/>
<keyword evidence="2" id="KW-1185">Reference proteome</keyword>
<name>A0ABT8YDT5_9SPHN</name>
<protein>
    <recommendedName>
        <fullName evidence="3">LPP20 lipoprotein</fullName>
    </recommendedName>
</protein>
<organism evidence="1 2">
    <name type="scientific">Sphingomonas natans</name>
    <dbReference type="NCBI Taxonomy" id="3063330"/>
    <lineage>
        <taxon>Bacteria</taxon>
        <taxon>Pseudomonadati</taxon>
        <taxon>Pseudomonadota</taxon>
        <taxon>Alphaproteobacteria</taxon>
        <taxon>Sphingomonadales</taxon>
        <taxon>Sphingomonadaceae</taxon>
        <taxon>Sphingomonas</taxon>
    </lineage>
</organism>
<gene>
    <name evidence="1" type="ORF">Q4F19_19165</name>
</gene>
<evidence type="ECO:0000313" key="2">
    <source>
        <dbReference type="Proteomes" id="UP001169764"/>
    </source>
</evidence>
<sequence>MRFSPLFAFGGLMLAGCSATLPDVPSLGSRPVEHQAILPPDAASEPQTAASPALTSQLTQLLSDAKAGHAAFETERKTVSATISRAKGAAEGSEAWIAGQEALSALEAARTPVRNAAGAIDGLRVDPAFVGTGDREAIEAAAAAVAGLAAAEADAVDGLTG</sequence>
<dbReference type="Proteomes" id="UP001169764">
    <property type="component" value="Unassembled WGS sequence"/>
</dbReference>
<evidence type="ECO:0000313" key="1">
    <source>
        <dbReference type="EMBL" id="MDO6416512.1"/>
    </source>
</evidence>
<dbReference type="EMBL" id="JAUOTP010000011">
    <property type="protein sequence ID" value="MDO6416512.1"/>
    <property type="molecule type" value="Genomic_DNA"/>
</dbReference>